<feature type="binding site" evidence="10">
    <location>
        <begin position="251"/>
        <end position="258"/>
    </location>
    <ligand>
        <name>ATP</name>
        <dbReference type="ChEBI" id="CHEBI:30616"/>
    </ligand>
</feature>
<feature type="active site" evidence="9">
    <location>
        <position position="247"/>
    </location>
</feature>
<dbReference type="InterPro" id="IPR036597">
    <property type="entry name" value="Fido-like_dom_sf"/>
</dbReference>
<dbReference type="AlphaFoldDB" id="A0A0G1L693"/>
<evidence type="ECO:0000256" key="8">
    <source>
        <dbReference type="ARBA" id="ARBA00023136"/>
    </source>
</evidence>
<organism evidence="12 13">
    <name type="scientific">Candidatus Jorgensenbacteria bacterium GW2011_GWA2_45_13</name>
    <dbReference type="NCBI Taxonomy" id="1618662"/>
    <lineage>
        <taxon>Bacteria</taxon>
        <taxon>Candidatus Joergenseniibacteriota</taxon>
    </lineage>
</organism>
<evidence type="ECO:0000256" key="5">
    <source>
        <dbReference type="ARBA" id="ARBA00022803"/>
    </source>
</evidence>
<evidence type="ECO:0000313" key="13">
    <source>
        <dbReference type="Proteomes" id="UP000033966"/>
    </source>
</evidence>
<proteinExistence type="predicted"/>
<dbReference type="EMBL" id="LCKF01000014">
    <property type="protein sequence ID" value="KKT91310.1"/>
    <property type="molecule type" value="Genomic_DNA"/>
</dbReference>
<feature type="domain" description="Fido" evidence="11">
    <location>
        <begin position="160"/>
        <end position="304"/>
    </location>
</feature>
<evidence type="ECO:0000256" key="9">
    <source>
        <dbReference type="PIRSR" id="PIRSR640198-1"/>
    </source>
</evidence>
<dbReference type="InterPro" id="IPR003812">
    <property type="entry name" value="Fido"/>
</dbReference>
<evidence type="ECO:0000313" key="12">
    <source>
        <dbReference type="EMBL" id="KKT91310.1"/>
    </source>
</evidence>
<comment type="caution">
    <text evidence="12">The sequence shown here is derived from an EMBL/GenBank/DDBJ whole genome shotgun (WGS) entry which is preliminary data.</text>
</comment>
<evidence type="ECO:0000256" key="2">
    <source>
        <dbReference type="ARBA" id="ARBA00022692"/>
    </source>
</evidence>
<comment type="subcellular location">
    <subcellularLocation>
        <location evidence="1">Membrane</location>
        <topology evidence="1">Single-pass membrane protein</topology>
    </subcellularLocation>
</comment>
<evidence type="ECO:0000259" key="11">
    <source>
        <dbReference type="PROSITE" id="PS51459"/>
    </source>
</evidence>
<keyword evidence="4 10" id="KW-0547">Nucleotide-binding</keyword>
<keyword evidence="6 10" id="KW-0067">ATP-binding</keyword>
<dbReference type="PANTHER" id="PTHR13504:SF34">
    <property type="entry name" value="PROTEIN ADENYLYLTRANSFERASE FICD"/>
    <property type="match status" value="1"/>
</dbReference>
<evidence type="ECO:0000256" key="3">
    <source>
        <dbReference type="ARBA" id="ARBA00022737"/>
    </source>
</evidence>
<dbReference type="SUPFAM" id="SSF140931">
    <property type="entry name" value="Fic-like"/>
    <property type="match status" value="1"/>
</dbReference>
<keyword evidence="7" id="KW-1133">Transmembrane helix</keyword>
<dbReference type="GO" id="GO:0005524">
    <property type="term" value="F:ATP binding"/>
    <property type="evidence" value="ECO:0007669"/>
    <property type="project" value="UniProtKB-KW"/>
</dbReference>
<protein>
    <recommendedName>
        <fullName evidence="11">Fido domain-containing protein</fullName>
    </recommendedName>
</protein>
<evidence type="ECO:0000256" key="6">
    <source>
        <dbReference type="ARBA" id="ARBA00022840"/>
    </source>
</evidence>
<keyword evidence="2" id="KW-0812">Transmembrane</keyword>
<dbReference type="InterPro" id="IPR040198">
    <property type="entry name" value="Fido_containing"/>
</dbReference>
<accession>A0A0G1L693</accession>
<evidence type="ECO:0000256" key="1">
    <source>
        <dbReference type="ARBA" id="ARBA00004167"/>
    </source>
</evidence>
<name>A0A0G1L693_9BACT</name>
<dbReference type="Pfam" id="PF02661">
    <property type="entry name" value="Fic"/>
    <property type="match status" value="1"/>
</dbReference>
<dbReference type="PANTHER" id="PTHR13504">
    <property type="entry name" value="FIDO DOMAIN-CONTAINING PROTEIN DDB_G0283145"/>
    <property type="match status" value="1"/>
</dbReference>
<evidence type="ECO:0000256" key="4">
    <source>
        <dbReference type="ARBA" id="ARBA00022741"/>
    </source>
</evidence>
<dbReference type="GO" id="GO:0016020">
    <property type="term" value="C:membrane"/>
    <property type="evidence" value="ECO:0007669"/>
    <property type="project" value="UniProtKB-SubCell"/>
</dbReference>
<dbReference type="PROSITE" id="PS51459">
    <property type="entry name" value="FIDO"/>
    <property type="match status" value="1"/>
</dbReference>
<evidence type="ECO:0000256" key="7">
    <source>
        <dbReference type="ARBA" id="ARBA00022989"/>
    </source>
</evidence>
<dbReference type="Proteomes" id="UP000033966">
    <property type="component" value="Unassembled WGS sequence"/>
</dbReference>
<sequence length="310" mass="36584">MRIRKKRVKGWEYYYLEESIRLEKARVYSVFLGRTIPAKSQLEKLKQKLLDNIYNELLNSAARIYLTEEQLIEAEKRRRRYAWKMKKLGKSQLDEKDEIDIVNFVYTTLTTEGVPVTKEDANLAYKFTRKNVKSIRDENLRVALDMINGLRYVKGSEKGISLEFLLELHKIIMAEYGKKNPGKFRQKQAYIYLKSYEKVEEIGFRPSTPKEIGKKLAELIGWYNTNVGKLNAIELAALLHLRFYMIHPFEDGNKRVSRLLMNKAFFDSGYPILNISKETQSYFDALIKSVEKKNEKPFVEFVFERFVKNI</sequence>
<dbReference type="Gene3D" id="1.10.3290.10">
    <property type="entry name" value="Fido-like domain"/>
    <property type="match status" value="1"/>
</dbReference>
<reference evidence="12 13" key="1">
    <citation type="journal article" date="2015" name="Nature">
        <title>rRNA introns, odd ribosomes, and small enigmatic genomes across a large radiation of phyla.</title>
        <authorList>
            <person name="Brown C.T."/>
            <person name="Hug L.A."/>
            <person name="Thomas B.C."/>
            <person name="Sharon I."/>
            <person name="Castelle C.J."/>
            <person name="Singh A."/>
            <person name="Wilkins M.J."/>
            <person name="Williams K.H."/>
            <person name="Banfield J.F."/>
        </authorList>
    </citation>
    <scope>NUCLEOTIDE SEQUENCE [LARGE SCALE GENOMIC DNA]</scope>
</reference>
<gene>
    <name evidence="12" type="ORF">UW92_C0014G0010</name>
</gene>
<keyword evidence="5" id="KW-0802">TPR repeat</keyword>
<keyword evidence="3" id="KW-0677">Repeat</keyword>
<evidence type="ECO:0000256" key="10">
    <source>
        <dbReference type="PIRSR" id="PIRSR640198-2"/>
    </source>
</evidence>
<keyword evidence="8" id="KW-0472">Membrane</keyword>